<accession>V6F0X9</accession>
<proteinExistence type="predicted"/>
<sequence>MFDLVFLAAMLGLFALGGLFVRAIERL</sequence>
<dbReference type="Proteomes" id="UP000018922">
    <property type="component" value="Chromosome I"/>
</dbReference>
<keyword evidence="1" id="KW-1133">Transmembrane helix</keyword>
<evidence type="ECO:0000313" key="2">
    <source>
        <dbReference type="EMBL" id="CDK99047.1"/>
    </source>
</evidence>
<dbReference type="KEGG" id="mgy:MGMSRv2__1832"/>
<evidence type="ECO:0000256" key="1">
    <source>
        <dbReference type="SAM" id="Phobius"/>
    </source>
</evidence>
<evidence type="ECO:0000313" key="3">
    <source>
        <dbReference type="Proteomes" id="UP000018922"/>
    </source>
</evidence>
<keyword evidence="1" id="KW-0472">Membrane</keyword>
<reference evidence="2 3" key="1">
    <citation type="journal article" date="2014" name="Genome Announc.">
        <title>Complete genome sequence of Magnetospirillum gryphiswaldense MSR-1.</title>
        <authorList>
            <person name="Wang X."/>
            <person name="Wang Q."/>
            <person name="Zhang W."/>
            <person name="Wang Y."/>
            <person name="Li L."/>
            <person name="Wen T."/>
            <person name="Zhang T."/>
            <person name="Zhang Y."/>
            <person name="Xu J."/>
            <person name="Hu J."/>
            <person name="Li S."/>
            <person name="Liu L."/>
            <person name="Liu J."/>
            <person name="Jiang W."/>
            <person name="Tian J."/>
            <person name="Li Y."/>
            <person name="Schuler D."/>
            <person name="Wang L."/>
            <person name="Li J."/>
        </authorList>
    </citation>
    <scope>NUCLEOTIDE SEQUENCE [LARGE SCALE GENOMIC DNA]</scope>
    <source>
        <strain evidence="3">DSM 6361 / JCM 21280 / NBRC 15271 / MSR-1</strain>
    </source>
</reference>
<dbReference type="STRING" id="1430440.MGMSRv2__1832"/>
<keyword evidence="3" id="KW-1185">Reference proteome</keyword>
<evidence type="ECO:0008006" key="4">
    <source>
        <dbReference type="Google" id="ProtNLM"/>
    </source>
</evidence>
<dbReference type="AlphaFoldDB" id="V6F0X9"/>
<protein>
    <recommendedName>
        <fullName evidence="4">Potassium-transporting ATPase</fullName>
    </recommendedName>
</protein>
<gene>
    <name evidence="2" type="ordered locus">MGMSRv2__1832</name>
</gene>
<dbReference type="EMBL" id="HG794546">
    <property type="protein sequence ID" value="CDK99047.1"/>
    <property type="molecule type" value="Genomic_DNA"/>
</dbReference>
<feature type="transmembrane region" description="Helical" evidence="1">
    <location>
        <begin position="6"/>
        <end position="24"/>
    </location>
</feature>
<keyword evidence="1" id="KW-0812">Transmembrane</keyword>
<dbReference type="HOGENOM" id="CLU_3414795_0_0_5"/>
<name>V6F0X9_MAGGM</name>
<organism evidence="2 3">
    <name type="scientific">Magnetospirillum gryphiswaldense (strain DSM 6361 / JCM 21280 / NBRC 15271 / MSR-1)</name>
    <dbReference type="NCBI Taxonomy" id="431944"/>
    <lineage>
        <taxon>Bacteria</taxon>
        <taxon>Pseudomonadati</taxon>
        <taxon>Pseudomonadota</taxon>
        <taxon>Alphaproteobacteria</taxon>
        <taxon>Rhodospirillales</taxon>
        <taxon>Rhodospirillaceae</taxon>
        <taxon>Magnetospirillum</taxon>
    </lineage>
</organism>